<gene>
    <name evidence="3" type="ORF">MSPICULIGERA_LOCUS1749</name>
</gene>
<feature type="non-terminal residue" evidence="3">
    <location>
        <position position="113"/>
    </location>
</feature>
<keyword evidence="4" id="KW-1185">Reference proteome</keyword>
<accession>A0AA36FQH7</accession>
<dbReference type="SUPFAM" id="SSF49265">
    <property type="entry name" value="Fibronectin type III"/>
    <property type="match status" value="1"/>
</dbReference>
<protein>
    <recommendedName>
        <fullName evidence="2">Fibronectin type-III domain-containing protein</fullName>
    </recommendedName>
</protein>
<dbReference type="AlphaFoldDB" id="A0AA36FQH7"/>
<comment type="caution">
    <text evidence="3">The sequence shown here is derived from an EMBL/GenBank/DDBJ whole genome shotgun (WGS) entry which is preliminary data.</text>
</comment>
<evidence type="ECO:0000313" key="3">
    <source>
        <dbReference type="EMBL" id="CAJ0561155.1"/>
    </source>
</evidence>
<dbReference type="EMBL" id="CATQJA010000533">
    <property type="protein sequence ID" value="CAJ0561155.1"/>
    <property type="molecule type" value="Genomic_DNA"/>
</dbReference>
<feature type="compositionally biased region" description="Basic and acidic residues" evidence="1">
    <location>
        <begin position="92"/>
        <end position="113"/>
    </location>
</feature>
<dbReference type="Proteomes" id="UP001177023">
    <property type="component" value="Unassembled WGS sequence"/>
</dbReference>
<evidence type="ECO:0000259" key="2">
    <source>
        <dbReference type="PROSITE" id="PS50853"/>
    </source>
</evidence>
<feature type="domain" description="Fibronectin type-III" evidence="2">
    <location>
        <begin position="1"/>
        <end position="48"/>
    </location>
</feature>
<dbReference type="InterPro" id="IPR013783">
    <property type="entry name" value="Ig-like_fold"/>
</dbReference>
<dbReference type="InterPro" id="IPR003961">
    <property type="entry name" value="FN3_dom"/>
</dbReference>
<reference evidence="3" key="1">
    <citation type="submission" date="2023-06" db="EMBL/GenBank/DDBJ databases">
        <authorList>
            <person name="Delattre M."/>
        </authorList>
    </citation>
    <scope>NUCLEOTIDE SEQUENCE</scope>
    <source>
        <strain evidence="3">AF72</strain>
    </source>
</reference>
<feature type="compositionally biased region" description="Basic and acidic residues" evidence="1">
    <location>
        <begin position="65"/>
        <end position="79"/>
    </location>
</feature>
<dbReference type="PROSITE" id="PS50853">
    <property type="entry name" value="FN3"/>
    <property type="match status" value="1"/>
</dbReference>
<dbReference type="InterPro" id="IPR036116">
    <property type="entry name" value="FN3_sf"/>
</dbReference>
<organism evidence="3 4">
    <name type="scientific">Mesorhabditis spiculigera</name>
    <dbReference type="NCBI Taxonomy" id="96644"/>
    <lineage>
        <taxon>Eukaryota</taxon>
        <taxon>Metazoa</taxon>
        <taxon>Ecdysozoa</taxon>
        <taxon>Nematoda</taxon>
        <taxon>Chromadorea</taxon>
        <taxon>Rhabditida</taxon>
        <taxon>Rhabditina</taxon>
        <taxon>Rhabditomorpha</taxon>
        <taxon>Rhabditoidea</taxon>
        <taxon>Rhabditidae</taxon>
        <taxon>Mesorhabditinae</taxon>
        <taxon>Mesorhabditis</taxon>
    </lineage>
</organism>
<evidence type="ECO:0000256" key="1">
    <source>
        <dbReference type="SAM" id="MobiDB-lite"/>
    </source>
</evidence>
<feature type="region of interest" description="Disordered" evidence="1">
    <location>
        <begin position="35"/>
        <end position="113"/>
    </location>
</feature>
<feature type="compositionally biased region" description="Acidic residues" evidence="1">
    <location>
        <begin position="44"/>
        <end position="64"/>
    </location>
</feature>
<evidence type="ECO:0000313" key="4">
    <source>
        <dbReference type="Proteomes" id="UP001177023"/>
    </source>
</evidence>
<dbReference type="Gene3D" id="2.60.40.10">
    <property type="entry name" value="Immunoglobulins"/>
    <property type="match status" value="1"/>
</dbReference>
<sequence>VATIDDGSTKYTARDLLPKEFYGFRILAVNSCGEGAPSKVVDVDTLEEPEDYEEAGYDDELKEYDDEKKEVLEEEDKKTSTMQATEDQQPDADIKEPGGDVASDKGKPKTDEE</sequence>
<name>A0AA36FQH7_9BILA</name>
<feature type="non-terminal residue" evidence="3">
    <location>
        <position position="1"/>
    </location>
</feature>
<proteinExistence type="predicted"/>
<dbReference type="CDD" id="cd00063">
    <property type="entry name" value="FN3"/>
    <property type="match status" value="1"/>
</dbReference>